<dbReference type="OrthoDB" id="20368at2759"/>
<feature type="chain" id="PRO_5040328221" description="O-fucosyltransferase family protein" evidence="1">
    <location>
        <begin position="26"/>
        <end position="460"/>
    </location>
</feature>
<evidence type="ECO:0000313" key="2">
    <source>
        <dbReference type="EMBL" id="KAG9247136.1"/>
    </source>
</evidence>
<protein>
    <recommendedName>
        <fullName evidence="4">O-fucosyltransferase family protein</fullName>
    </recommendedName>
</protein>
<dbReference type="Gene3D" id="3.40.50.11350">
    <property type="match status" value="1"/>
</dbReference>
<sequence>MLGPSRRNAIVAAVSIFLFISLWLGRDQLENTSIGTSIGNKINTFQGVTSKRPAEVDLFLEQVFSVDKPRKHEYPALKYMCDNTVWRPELKDVYIHCVYMFAGMTSIVSQIKVCLKMATETGSNILLPSMPLRDSKVLQEFNLNNADKYLPYDQWFDADHLTEVMGRVCPQIKILRPDQVGPGKIAIKNKWDIDIGKAPGYHQFTSHFWTGRPFKEFFDDQFDELVAKAPKDSLAPPGITQIDIASLFLLFKITDDPTHRDLKLWNEFSLLIRYLKGVRTVAIKLLDEIPRPFYGVHFRVENDTIWSSLETQLSRDLDALDQAWEQFRDDVVVSSGPPKKPPVYLACGDEAAMKKFIEEGEKRGWEVTHKWDLARKHSDQTVVAQIDALAFDFQGAVDQGVMLEASFFLGISGSAFSSTTANARDVTGRYRGSSFTNVVDENARNHLFNDGDASSYACCL</sequence>
<feature type="signal peptide" evidence="1">
    <location>
        <begin position="1"/>
        <end position="25"/>
    </location>
</feature>
<organism evidence="2 3">
    <name type="scientific">Calycina marina</name>
    <dbReference type="NCBI Taxonomy" id="1763456"/>
    <lineage>
        <taxon>Eukaryota</taxon>
        <taxon>Fungi</taxon>
        <taxon>Dikarya</taxon>
        <taxon>Ascomycota</taxon>
        <taxon>Pezizomycotina</taxon>
        <taxon>Leotiomycetes</taxon>
        <taxon>Helotiales</taxon>
        <taxon>Pezizellaceae</taxon>
        <taxon>Calycina</taxon>
    </lineage>
</organism>
<evidence type="ECO:0000256" key="1">
    <source>
        <dbReference type="SAM" id="SignalP"/>
    </source>
</evidence>
<name>A0A9P7Z887_9HELO</name>
<dbReference type="EMBL" id="MU253781">
    <property type="protein sequence ID" value="KAG9247136.1"/>
    <property type="molecule type" value="Genomic_DNA"/>
</dbReference>
<dbReference type="CDD" id="cd11296">
    <property type="entry name" value="O-FucT_like"/>
    <property type="match status" value="1"/>
</dbReference>
<gene>
    <name evidence="2" type="ORF">BJ878DRAFT_494010</name>
</gene>
<dbReference type="AlphaFoldDB" id="A0A9P7Z887"/>
<dbReference type="Proteomes" id="UP000887226">
    <property type="component" value="Unassembled WGS sequence"/>
</dbReference>
<comment type="caution">
    <text evidence="2">The sequence shown here is derived from an EMBL/GenBank/DDBJ whole genome shotgun (WGS) entry which is preliminary data.</text>
</comment>
<evidence type="ECO:0000313" key="3">
    <source>
        <dbReference type="Proteomes" id="UP000887226"/>
    </source>
</evidence>
<keyword evidence="3" id="KW-1185">Reference proteome</keyword>
<proteinExistence type="predicted"/>
<accession>A0A9P7Z887</accession>
<keyword evidence="1" id="KW-0732">Signal</keyword>
<evidence type="ECO:0008006" key="4">
    <source>
        <dbReference type="Google" id="ProtNLM"/>
    </source>
</evidence>
<reference evidence="2" key="1">
    <citation type="journal article" date="2021" name="IMA Fungus">
        <title>Genomic characterization of three marine fungi, including Emericellopsis atlantica sp. nov. with signatures of a generalist lifestyle and marine biomass degradation.</title>
        <authorList>
            <person name="Hagestad O.C."/>
            <person name="Hou L."/>
            <person name="Andersen J.H."/>
            <person name="Hansen E.H."/>
            <person name="Altermark B."/>
            <person name="Li C."/>
            <person name="Kuhnert E."/>
            <person name="Cox R.J."/>
            <person name="Crous P.W."/>
            <person name="Spatafora J.W."/>
            <person name="Lail K."/>
            <person name="Amirebrahimi M."/>
            <person name="Lipzen A."/>
            <person name="Pangilinan J."/>
            <person name="Andreopoulos W."/>
            <person name="Hayes R.D."/>
            <person name="Ng V."/>
            <person name="Grigoriev I.V."/>
            <person name="Jackson S.A."/>
            <person name="Sutton T.D.S."/>
            <person name="Dobson A.D.W."/>
            <person name="Rama T."/>
        </authorList>
    </citation>
    <scope>NUCLEOTIDE SEQUENCE</scope>
    <source>
        <strain evidence="2">TRa3180A</strain>
    </source>
</reference>